<dbReference type="Gene3D" id="1.10.10.2830">
    <property type="match status" value="1"/>
</dbReference>
<sequence>MSVERTRGLGRGLSALLSETETASGTSSDGPGVRTVPIDQIRANPDQPRRRFEEADLASLTESIAEKGVLQPLLVRPAPDGQGYEIVAGERRWRAAQRARIHDIPVIVRDLSDREAIEIAIVENVQRADLNPVEEARAFRQLTERFGHTQEEIARAVSKSRSHVANALRLLALPESVLDHLETGRLSSGHARAIASAPDAAGLADLIVEKGLSVRAAEQLARDAASGKAPERKGRATDPGKDVDTQALEADLAGRLGLGIDIRHGKGPKKEAGEIRISYSTLEQLDDLCRRLSSK</sequence>
<dbReference type="InterPro" id="IPR003115">
    <property type="entry name" value="ParB_N"/>
</dbReference>
<protein>
    <submittedName>
        <fullName evidence="7">ParB/RepB/Spo0J family partition protein</fullName>
    </submittedName>
</protein>
<feature type="region of interest" description="Disordered" evidence="5">
    <location>
        <begin position="223"/>
        <end position="244"/>
    </location>
</feature>
<comment type="function">
    <text evidence="4">Involved in chromosome partition. Localize to both poles of the predivisional cell following completion of DNA replication. Binds to the DNA origin of replication.</text>
</comment>
<organism evidence="7 8">
    <name type="scientific">Hyphobacterium vulgare</name>
    <dbReference type="NCBI Taxonomy" id="1736751"/>
    <lineage>
        <taxon>Bacteria</taxon>
        <taxon>Pseudomonadati</taxon>
        <taxon>Pseudomonadota</taxon>
        <taxon>Alphaproteobacteria</taxon>
        <taxon>Maricaulales</taxon>
        <taxon>Maricaulaceae</taxon>
        <taxon>Hyphobacterium</taxon>
    </lineage>
</organism>
<dbReference type="Gene3D" id="3.90.1530.30">
    <property type="match status" value="1"/>
</dbReference>
<evidence type="ECO:0000313" key="7">
    <source>
        <dbReference type="EMBL" id="MFC2926144.1"/>
    </source>
</evidence>
<accession>A0ABV6ZXH3</accession>
<dbReference type="InterPro" id="IPR036086">
    <property type="entry name" value="ParB/Sulfiredoxin_sf"/>
</dbReference>
<reference evidence="8" key="1">
    <citation type="journal article" date="2019" name="Int. J. Syst. Evol. Microbiol.">
        <title>The Global Catalogue of Microorganisms (GCM) 10K type strain sequencing project: providing services to taxonomists for standard genome sequencing and annotation.</title>
        <authorList>
            <consortium name="The Broad Institute Genomics Platform"/>
            <consortium name="The Broad Institute Genome Sequencing Center for Infectious Disease"/>
            <person name="Wu L."/>
            <person name="Ma J."/>
        </authorList>
    </citation>
    <scope>NUCLEOTIDE SEQUENCE [LARGE SCALE GENOMIC DNA]</scope>
    <source>
        <strain evidence="8">KCTC 52487</strain>
    </source>
</reference>
<dbReference type="PANTHER" id="PTHR33375">
    <property type="entry name" value="CHROMOSOME-PARTITIONING PROTEIN PARB-RELATED"/>
    <property type="match status" value="1"/>
</dbReference>
<evidence type="ECO:0000259" key="6">
    <source>
        <dbReference type="SMART" id="SM00470"/>
    </source>
</evidence>
<dbReference type="Pfam" id="PF17762">
    <property type="entry name" value="HTH_ParB"/>
    <property type="match status" value="1"/>
</dbReference>
<feature type="compositionally biased region" description="Basic and acidic residues" evidence="5">
    <location>
        <begin position="229"/>
        <end position="244"/>
    </location>
</feature>
<dbReference type="InterPro" id="IPR041468">
    <property type="entry name" value="HTH_ParB/Spo0J"/>
</dbReference>
<name>A0ABV6ZXH3_9PROT</name>
<comment type="caution">
    <text evidence="7">The sequence shown here is derived from an EMBL/GenBank/DDBJ whole genome shotgun (WGS) entry which is preliminary data.</text>
</comment>
<dbReference type="InterPro" id="IPR057240">
    <property type="entry name" value="ParB_dimer_C"/>
</dbReference>
<feature type="domain" description="ParB-like N-terminal" evidence="6">
    <location>
        <begin position="34"/>
        <end position="125"/>
    </location>
</feature>
<dbReference type="InterPro" id="IPR004437">
    <property type="entry name" value="ParB/RepB/Spo0J"/>
</dbReference>
<feature type="region of interest" description="Disordered" evidence="5">
    <location>
        <begin position="1"/>
        <end position="37"/>
    </location>
</feature>
<proteinExistence type="inferred from homology"/>
<dbReference type="SUPFAM" id="SSF110849">
    <property type="entry name" value="ParB/Sulfiredoxin"/>
    <property type="match status" value="1"/>
</dbReference>
<dbReference type="Pfam" id="PF02195">
    <property type="entry name" value="ParB_N"/>
    <property type="match status" value="1"/>
</dbReference>
<evidence type="ECO:0000256" key="2">
    <source>
        <dbReference type="ARBA" id="ARBA00022829"/>
    </source>
</evidence>
<dbReference type="CDD" id="cd16393">
    <property type="entry name" value="SPO0J_N"/>
    <property type="match status" value="1"/>
</dbReference>
<evidence type="ECO:0000256" key="5">
    <source>
        <dbReference type="SAM" id="MobiDB-lite"/>
    </source>
</evidence>
<dbReference type="RefSeq" id="WP_343164462.1">
    <property type="nucleotide sequence ID" value="NZ_JBHRSV010000016.1"/>
</dbReference>
<evidence type="ECO:0000313" key="8">
    <source>
        <dbReference type="Proteomes" id="UP001595379"/>
    </source>
</evidence>
<dbReference type="Pfam" id="PF23552">
    <property type="entry name" value="ParB_C"/>
    <property type="match status" value="1"/>
</dbReference>
<evidence type="ECO:0000256" key="3">
    <source>
        <dbReference type="ARBA" id="ARBA00023125"/>
    </source>
</evidence>
<evidence type="ECO:0000256" key="1">
    <source>
        <dbReference type="ARBA" id="ARBA00006295"/>
    </source>
</evidence>
<dbReference type="NCBIfam" id="TIGR00180">
    <property type="entry name" value="parB_part"/>
    <property type="match status" value="1"/>
</dbReference>
<gene>
    <name evidence="7" type="ORF">ACFOOR_08495</name>
</gene>
<dbReference type="EMBL" id="JBHRSV010000016">
    <property type="protein sequence ID" value="MFC2926144.1"/>
    <property type="molecule type" value="Genomic_DNA"/>
</dbReference>
<keyword evidence="2" id="KW-0159">Chromosome partition</keyword>
<dbReference type="SMART" id="SM00470">
    <property type="entry name" value="ParB"/>
    <property type="match status" value="1"/>
</dbReference>
<evidence type="ECO:0000256" key="4">
    <source>
        <dbReference type="ARBA" id="ARBA00025472"/>
    </source>
</evidence>
<dbReference type="InterPro" id="IPR050336">
    <property type="entry name" value="Chromosome_partition/occlusion"/>
</dbReference>
<keyword evidence="3" id="KW-0238">DNA-binding</keyword>
<comment type="similarity">
    <text evidence="1">Belongs to the ParB family.</text>
</comment>
<dbReference type="Proteomes" id="UP001595379">
    <property type="component" value="Unassembled WGS sequence"/>
</dbReference>
<dbReference type="SUPFAM" id="SSF109709">
    <property type="entry name" value="KorB DNA-binding domain-like"/>
    <property type="match status" value="1"/>
</dbReference>
<dbReference type="PANTHER" id="PTHR33375:SF1">
    <property type="entry name" value="CHROMOSOME-PARTITIONING PROTEIN PARB-RELATED"/>
    <property type="match status" value="1"/>
</dbReference>
<feature type="compositionally biased region" description="Polar residues" evidence="5">
    <location>
        <begin position="19"/>
        <end position="29"/>
    </location>
</feature>
<keyword evidence="8" id="KW-1185">Reference proteome</keyword>